<protein>
    <submittedName>
        <fullName evidence="2">Uncharacterized protein</fullName>
    </submittedName>
</protein>
<evidence type="ECO:0000313" key="3">
    <source>
        <dbReference type="Proteomes" id="UP001371456"/>
    </source>
</evidence>
<organism evidence="2 3">
    <name type="scientific">Solanum bulbocastanum</name>
    <name type="common">Wild potato</name>
    <dbReference type="NCBI Taxonomy" id="147425"/>
    <lineage>
        <taxon>Eukaryota</taxon>
        <taxon>Viridiplantae</taxon>
        <taxon>Streptophyta</taxon>
        <taxon>Embryophyta</taxon>
        <taxon>Tracheophyta</taxon>
        <taxon>Spermatophyta</taxon>
        <taxon>Magnoliopsida</taxon>
        <taxon>eudicotyledons</taxon>
        <taxon>Gunneridae</taxon>
        <taxon>Pentapetalae</taxon>
        <taxon>asterids</taxon>
        <taxon>lamiids</taxon>
        <taxon>Solanales</taxon>
        <taxon>Solanaceae</taxon>
        <taxon>Solanoideae</taxon>
        <taxon>Solaneae</taxon>
        <taxon>Solanum</taxon>
    </lineage>
</organism>
<dbReference type="EMBL" id="JBANQN010000007">
    <property type="protein sequence ID" value="KAK6784801.1"/>
    <property type="molecule type" value="Genomic_DNA"/>
</dbReference>
<gene>
    <name evidence="2" type="ORF">RDI58_018256</name>
</gene>
<keyword evidence="1" id="KW-0472">Membrane</keyword>
<sequence>MNFSEMKDQGINGVNWYFNRNWNRDDVMNMDEISDEVHSTLKMVHTFILTLSIFLSFYLIANSRIKMLQFMKLLFDISLL</sequence>
<evidence type="ECO:0000256" key="1">
    <source>
        <dbReference type="SAM" id="Phobius"/>
    </source>
</evidence>
<keyword evidence="1" id="KW-1133">Transmembrane helix</keyword>
<evidence type="ECO:0000313" key="2">
    <source>
        <dbReference type="EMBL" id="KAK6784801.1"/>
    </source>
</evidence>
<reference evidence="2 3" key="1">
    <citation type="submission" date="2024-02" db="EMBL/GenBank/DDBJ databases">
        <title>de novo genome assembly of Solanum bulbocastanum strain 11H21.</title>
        <authorList>
            <person name="Hosaka A.J."/>
        </authorList>
    </citation>
    <scope>NUCLEOTIDE SEQUENCE [LARGE SCALE GENOMIC DNA]</scope>
    <source>
        <tissue evidence="2">Young leaves</tissue>
    </source>
</reference>
<feature type="transmembrane region" description="Helical" evidence="1">
    <location>
        <begin position="43"/>
        <end position="61"/>
    </location>
</feature>
<dbReference type="Proteomes" id="UP001371456">
    <property type="component" value="Unassembled WGS sequence"/>
</dbReference>
<keyword evidence="1" id="KW-0812">Transmembrane</keyword>
<dbReference type="AlphaFoldDB" id="A0AAN8TG68"/>
<keyword evidence="3" id="KW-1185">Reference proteome</keyword>
<accession>A0AAN8TG68</accession>
<name>A0AAN8TG68_SOLBU</name>
<proteinExistence type="predicted"/>
<comment type="caution">
    <text evidence="2">The sequence shown here is derived from an EMBL/GenBank/DDBJ whole genome shotgun (WGS) entry which is preliminary data.</text>
</comment>